<dbReference type="Pfam" id="PF13646">
    <property type="entry name" value="HEAT_2"/>
    <property type="match status" value="2"/>
</dbReference>
<dbReference type="InterPro" id="IPR004155">
    <property type="entry name" value="PBS_lyase_HEAT"/>
</dbReference>
<dbReference type="EMBL" id="CAUYUJ010006914">
    <property type="protein sequence ID" value="CAK0819047.1"/>
    <property type="molecule type" value="Genomic_DNA"/>
</dbReference>
<protein>
    <submittedName>
        <fullName evidence="2">Uncharacterized protein</fullName>
    </submittedName>
</protein>
<dbReference type="InterPro" id="IPR011989">
    <property type="entry name" value="ARM-like"/>
</dbReference>
<proteinExistence type="predicted"/>
<dbReference type="InterPro" id="IPR016024">
    <property type="entry name" value="ARM-type_fold"/>
</dbReference>
<keyword evidence="1" id="KW-0812">Transmembrane</keyword>
<accession>A0ABN9RIX0</accession>
<feature type="transmembrane region" description="Helical" evidence="1">
    <location>
        <begin position="636"/>
        <end position="658"/>
    </location>
</feature>
<dbReference type="PANTHER" id="PTHR12697:SF5">
    <property type="entry name" value="DEOXYHYPUSINE HYDROXYLASE"/>
    <property type="match status" value="1"/>
</dbReference>
<comment type="caution">
    <text evidence="2">The sequence shown here is derived from an EMBL/GenBank/DDBJ whole genome shotgun (WGS) entry which is preliminary data.</text>
</comment>
<name>A0ABN9RIX0_9DINO</name>
<dbReference type="Proteomes" id="UP001189429">
    <property type="component" value="Unassembled WGS sequence"/>
</dbReference>
<evidence type="ECO:0000313" key="2">
    <source>
        <dbReference type="EMBL" id="CAK0819047.1"/>
    </source>
</evidence>
<dbReference type="Gene3D" id="1.25.10.10">
    <property type="entry name" value="Leucine-rich Repeat Variant"/>
    <property type="match status" value="2"/>
</dbReference>
<feature type="transmembrane region" description="Helical" evidence="1">
    <location>
        <begin position="859"/>
        <end position="881"/>
    </location>
</feature>
<feature type="transmembrane region" description="Helical" evidence="1">
    <location>
        <begin position="797"/>
        <end position="814"/>
    </location>
</feature>
<dbReference type="SMART" id="SM00567">
    <property type="entry name" value="EZ_HEAT"/>
    <property type="match status" value="5"/>
</dbReference>
<keyword evidence="3" id="KW-1185">Reference proteome</keyword>
<dbReference type="PANTHER" id="PTHR12697">
    <property type="entry name" value="PBS LYASE HEAT-LIKE PROTEIN"/>
    <property type="match status" value="1"/>
</dbReference>
<dbReference type="SUPFAM" id="SSF48371">
    <property type="entry name" value="ARM repeat"/>
    <property type="match status" value="1"/>
</dbReference>
<sequence length="897" mass="97112">MRRAIGTGGPEAVRQALSELKRLLQDNAEEVRWLAAQAIGYGFPDDVRKAVLELRHLMQDNTAKVRRLATRAIGAAGREAARQALPELKQLLQDGDTEVKQSAAWVIGVGGPEAVLQALPKLKHLLQDDAPQVRARAAAAFDAGGPEAVRQALSELIGLLQDNAEEVRWLAARAIGNGFPDDVRKAVPELRHLMQDNTPKVRRLATRAIRAAGREAARQALPELKQLLHDERLWIRYGAVEVIARGGAEVVLEVVPEMKRMLLDNDEGVQMRAAQACTVGGPNVVKDAAAHLNDLLDGASNASTRKKAVLAVGFLGQAAIVATLTSLRKILSESLNSTSLLTLPANVAWALRQGDPNSVLMETIPILNQTLVAMKGHPDDVKDLTTIDEVQSTLVKFLDQAQANCQDQFRLQVEQTFNVNRSTVTAPAGYAVTTGQPGAAALQAHRCPNQNACPGEVFNTTYYSSCDAFQPGSCPLGRQDEDARTTAPGPRRGPCDVGYDARVAGCAGCLDTWGRSAKDPFKCQRCDNAKLPQWATWLAHPAALLALSMRSANSAATRGDAAAFANDILKISLSFSSSSTVVVSALASTTTFQDIGQQGWNLLGWSASFTQVGEVAHSSSPDCLLGLGRALSPDELLALSLVNPGIVIAAATPVLAAISRWRGASFTQSLLTLAVVAGNQYVPRIAATCAYILPCFHTQATAVEGGLMAYSTREPREECAKRWTYAPIRALLFFLACAAGPGLWRWLLRHREGGHFVRYLTASYRSEHQAWESNRLVKDIAMSCVIAANPVTYRPGTMLSIAVCTMLTYVCWHVKCQPYKFRVLNYVEAGTLFNLTVCMVLTSLIASPAWDITDDFGRVLWYLVFAMLLVNGLLLAAFLVYSKTFLTDEDDILATPQ</sequence>
<keyword evidence="1" id="KW-0472">Membrane</keyword>
<gene>
    <name evidence="2" type="ORF">PCOR1329_LOCUS21136</name>
</gene>
<evidence type="ECO:0000313" key="3">
    <source>
        <dbReference type="Proteomes" id="UP001189429"/>
    </source>
</evidence>
<reference evidence="2" key="1">
    <citation type="submission" date="2023-10" db="EMBL/GenBank/DDBJ databases">
        <authorList>
            <person name="Chen Y."/>
            <person name="Shah S."/>
            <person name="Dougan E. K."/>
            <person name="Thang M."/>
            <person name="Chan C."/>
        </authorList>
    </citation>
    <scope>NUCLEOTIDE SEQUENCE [LARGE SCALE GENOMIC DNA]</scope>
</reference>
<keyword evidence="1" id="KW-1133">Transmembrane helix</keyword>
<organism evidence="2 3">
    <name type="scientific">Prorocentrum cordatum</name>
    <dbReference type="NCBI Taxonomy" id="2364126"/>
    <lineage>
        <taxon>Eukaryota</taxon>
        <taxon>Sar</taxon>
        <taxon>Alveolata</taxon>
        <taxon>Dinophyceae</taxon>
        <taxon>Prorocentrales</taxon>
        <taxon>Prorocentraceae</taxon>
        <taxon>Prorocentrum</taxon>
    </lineage>
</organism>
<feature type="transmembrane region" description="Helical" evidence="1">
    <location>
        <begin position="730"/>
        <end position="748"/>
    </location>
</feature>
<feature type="transmembrane region" description="Helical" evidence="1">
    <location>
        <begin position="826"/>
        <end position="847"/>
    </location>
</feature>
<evidence type="ECO:0000256" key="1">
    <source>
        <dbReference type="SAM" id="Phobius"/>
    </source>
</evidence>